<dbReference type="Gene3D" id="3.60.10.10">
    <property type="entry name" value="Endonuclease/exonuclease/phosphatase"/>
    <property type="match status" value="1"/>
</dbReference>
<dbReference type="GO" id="GO:0003824">
    <property type="term" value="F:catalytic activity"/>
    <property type="evidence" value="ECO:0007669"/>
    <property type="project" value="InterPro"/>
</dbReference>
<name>A0A131YAQ3_IXORI</name>
<dbReference type="SUPFAM" id="SSF56219">
    <property type="entry name" value="DNase I-like"/>
    <property type="match status" value="1"/>
</dbReference>
<organism evidence="2">
    <name type="scientific">Ixodes ricinus</name>
    <name type="common">Common tick</name>
    <name type="synonym">Acarus ricinus</name>
    <dbReference type="NCBI Taxonomy" id="34613"/>
    <lineage>
        <taxon>Eukaryota</taxon>
        <taxon>Metazoa</taxon>
        <taxon>Ecdysozoa</taxon>
        <taxon>Arthropoda</taxon>
        <taxon>Chelicerata</taxon>
        <taxon>Arachnida</taxon>
        <taxon>Acari</taxon>
        <taxon>Parasitiformes</taxon>
        <taxon>Ixodida</taxon>
        <taxon>Ixodoidea</taxon>
        <taxon>Ixodidae</taxon>
        <taxon>Ixodinae</taxon>
        <taxon>Ixodes</taxon>
    </lineage>
</organism>
<feature type="domain" description="Endonuclease/exonuclease/phosphatase" evidence="1">
    <location>
        <begin position="12"/>
        <end position="120"/>
    </location>
</feature>
<reference evidence="2" key="1">
    <citation type="submission" date="2016-02" db="EMBL/GenBank/DDBJ databases">
        <title>RNAseq analyses of the midgut from blood- or serum-fed Ixodes ricinus ticks.</title>
        <authorList>
            <person name="Perner J."/>
            <person name="Provaznik J."/>
            <person name="Schrenkova J."/>
            <person name="Urbanova V."/>
            <person name="Ribeiro J.M."/>
            <person name="Kopacek P."/>
        </authorList>
    </citation>
    <scope>NUCLEOTIDE SEQUENCE</scope>
    <source>
        <tissue evidence="2">Gut</tissue>
    </source>
</reference>
<dbReference type="AlphaFoldDB" id="A0A131YAQ3"/>
<proteinExistence type="evidence at transcript level"/>
<protein>
    <submittedName>
        <fullName evidence="2">Putative tick transposon</fullName>
    </submittedName>
</protein>
<feature type="non-terminal residue" evidence="2">
    <location>
        <position position="1"/>
    </location>
</feature>
<dbReference type="InterPro" id="IPR036691">
    <property type="entry name" value="Endo/exonu/phosph_ase_sf"/>
</dbReference>
<dbReference type="Pfam" id="PF03372">
    <property type="entry name" value="Exo_endo_phos"/>
    <property type="match status" value="1"/>
</dbReference>
<dbReference type="EMBL" id="GEFM01000211">
    <property type="protein sequence ID" value="JAP75585.1"/>
    <property type="molecule type" value="mRNA"/>
</dbReference>
<evidence type="ECO:0000259" key="1">
    <source>
        <dbReference type="Pfam" id="PF03372"/>
    </source>
</evidence>
<feature type="non-terminal residue" evidence="2">
    <location>
        <position position="143"/>
    </location>
</feature>
<evidence type="ECO:0000313" key="2">
    <source>
        <dbReference type="EMBL" id="JAP75585.1"/>
    </source>
</evidence>
<sequence>VICIYAPNVESERRAFFEYIDRFVVSDRFTILLGDFNCVCMPEDRTNQRRNSDRSSEVLNQLIQDKGLEDLAPCISPGHRVLYTHHQGRSHARLDRVYVSADLVPQCNDFEVSHVSFSDHSLVSFTLGQRKKQPSFTWELWKL</sequence>
<accession>A0A131YAQ3</accession>
<dbReference type="InterPro" id="IPR005135">
    <property type="entry name" value="Endo/exonuclease/phosphatase"/>
</dbReference>